<protein>
    <submittedName>
        <fullName evidence="4">Serine phosphatase RsbU, regulator of sigma subunit</fullName>
    </submittedName>
</protein>
<dbReference type="Pfam" id="PF08447">
    <property type="entry name" value="PAS_3"/>
    <property type="match status" value="1"/>
</dbReference>
<dbReference type="Gene3D" id="3.30.450.40">
    <property type="match status" value="1"/>
</dbReference>
<dbReference type="SMART" id="SM00331">
    <property type="entry name" value="PP2C_SIG"/>
    <property type="match status" value="1"/>
</dbReference>
<reference evidence="4 5" key="1">
    <citation type="submission" date="2017-06" db="EMBL/GenBank/DDBJ databases">
        <authorList>
            <person name="Kim H.J."/>
            <person name="Triplett B.A."/>
        </authorList>
    </citation>
    <scope>NUCLEOTIDE SEQUENCE [LARGE SCALE GENOMIC DNA]</scope>
    <source>
        <strain evidence="4 5">CGMCC 4.1858</strain>
    </source>
</reference>
<feature type="region of interest" description="Disordered" evidence="2">
    <location>
        <begin position="98"/>
        <end position="153"/>
    </location>
</feature>
<dbReference type="Pfam" id="PF13185">
    <property type="entry name" value="GAF_2"/>
    <property type="match status" value="1"/>
</dbReference>
<dbReference type="SUPFAM" id="SSF55781">
    <property type="entry name" value="GAF domain-like"/>
    <property type="match status" value="1"/>
</dbReference>
<evidence type="ECO:0000256" key="1">
    <source>
        <dbReference type="ARBA" id="ARBA00022801"/>
    </source>
</evidence>
<dbReference type="GO" id="GO:0003723">
    <property type="term" value="F:RNA binding"/>
    <property type="evidence" value="ECO:0007669"/>
    <property type="project" value="InterPro"/>
</dbReference>
<dbReference type="Gene3D" id="3.60.40.10">
    <property type="entry name" value="PPM-type phosphatase domain"/>
    <property type="match status" value="1"/>
</dbReference>
<dbReference type="EMBL" id="FZOF01000004">
    <property type="protein sequence ID" value="SNS23311.1"/>
    <property type="molecule type" value="Genomic_DNA"/>
</dbReference>
<sequence>MCDARRVSHDGVGSASGGRPDQRSAADQLARTVARLRAELDEERLAAPARSAAERARGVLMGRLGLGPGAAQEELDRRANRAGRTVLEEAWALLGDIHTPRAPLTPPPQRPEPAADAGVPPPAPGGGPPSVFTSSRYTSRNHPPPPRPRGIDGVRTAAGTSEELTWLLVGQLGETADVDAVLLYTSAPAGGLDLVAHSGVDAGTASAWGHVPPLAELAPVEAVRLGRPVWLRGLDKDGADRALLGDRPGTWASRAWLPLRRGEDVVGVAGFLRERPDDFDAADRAVLTAAARACATCLSPVPAATWPATVQAVLDTLYEAAVLLIPVRGAEGEVTDFRIEAAAPASVDVAGRTGRELVGRRVLECYPTVAGTPLWHGYLETLATGEPFESDLFEYHEVAAGIPRTSTYSVAVARLGGALVVSWLRHDTADREVERLRRLQNLGNLGWADWDLVADDLSWSPQVYAVFDRDPALGPMPLDELPQHLFPEDVPAVGAAVHALLERGEPVDAPFRIRTGHGTRHLRMVAEAVTDAEGTPVVVHGFFQDLTDLRHGEIALDEAHRAFSTQQRTLNAEHILARRLQRALLPVPEEPFRLGGVSCDVSYLPAESTIQIGGDWFTAVALPDGSVMLAVGDVAGHGVEAVATMAGLRYGAEAMALSGTPPHRLLERLNQVLMNTGSATATMVLAQYRPAEGVLTWAQAGHLPVLHLHGGRATYLERPQGRILGAGRDSVYGLCETPLPPGDRLLLFTDGLIERRGQDLDTGLAGLARVAERVATEDGTRVAAALTHALGPANPRDDTCLLCVRICP</sequence>
<dbReference type="InterPro" id="IPR001932">
    <property type="entry name" value="PPM-type_phosphatase-like_dom"/>
</dbReference>
<feature type="compositionally biased region" description="Polar residues" evidence="2">
    <location>
        <begin position="131"/>
        <end position="141"/>
    </location>
</feature>
<accession>A0A239CUJ2</accession>
<evidence type="ECO:0000256" key="2">
    <source>
        <dbReference type="SAM" id="MobiDB-lite"/>
    </source>
</evidence>
<keyword evidence="5" id="KW-1185">Reference proteome</keyword>
<dbReference type="GO" id="GO:0016791">
    <property type="term" value="F:phosphatase activity"/>
    <property type="evidence" value="ECO:0007669"/>
    <property type="project" value="TreeGrafter"/>
</dbReference>
<dbReference type="InterPro" id="IPR036457">
    <property type="entry name" value="PPM-type-like_dom_sf"/>
</dbReference>
<dbReference type="InterPro" id="IPR003018">
    <property type="entry name" value="GAF"/>
</dbReference>
<dbReference type="InterPro" id="IPR005561">
    <property type="entry name" value="ANTAR"/>
</dbReference>
<gene>
    <name evidence="4" type="ORF">SAMN05216252_104203</name>
</gene>
<dbReference type="PROSITE" id="PS50921">
    <property type="entry name" value="ANTAR"/>
    <property type="match status" value="1"/>
</dbReference>
<dbReference type="AlphaFoldDB" id="A0A239CUJ2"/>
<feature type="domain" description="ANTAR" evidence="3">
    <location>
        <begin position="33"/>
        <end position="94"/>
    </location>
</feature>
<dbReference type="PANTHER" id="PTHR43156:SF2">
    <property type="entry name" value="STAGE II SPORULATION PROTEIN E"/>
    <property type="match status" value="1"/>
</dbReference>
<dbReference type="InterPro" id="IPR052016">
    <property type="entry name" value="Bact_Sigma-Reg"/>
</dbReference>
<evidence type="ECO:0000313" key="5">
    <source>
        <dbReference type="Proteomes" id="UP000198280"/>
    </source>
</evidence>
<dbReference type="Pfam" id="PF07228">
    <property type="entry name" value="SpoIIE"/>
    <property type="match status" value="1"/>
</dbReference>
<dbReference type="SUPFAM" id="SSF55785">
    <property type="entry name" value="PYP-like sensor domain (PAS domain)"/>
    <property type="match status" value="1"/>
</dbReference>
<dbReference type="Gene3D" id="3.30.450.20">
    <property type="entry name" value="PAS domain"/>
    <property type="match status" value="2"/>
</dbReference>
<evidence type="ECO:0000259" key="3">
    <source>
        <dbReference type="PROSITE" id="PS50921"/>
    </source>
</evidence>
<dbReference type="Proteomes" id="UP000198280">
    <property type="component" value="Unassembled WGS sequence"/>
</dbReference>
<dbReference type="SUPFAM" id="SSF81606">
    <property type="entry name" value="PP2C-like"/>
    <property type="match status" value="1"/>
</dbReference>
<keyword evidence="1" id="KW-0378">Hydrolase</keyword>
<feature type="region of interest" description="Disordered" evidence="2">
    <location>
        <begin position="1"/>
        <end position="28"/>
    </location>
</feature>
<dbReference type="PANTHER" id="PTHR43156">
    <property type="entry name" value="STAGE II SPORULATION PROTEIN E-RELATED"/>
    <property type="match status" value="1"/>
</dbReference>
<proteinExistence type="predicted"/>
<evidence type="ECO:0000313" key="4">
    <source>
        <dbReference type="EMBL" id="SNS23311.1"/>
    </source>
</evidence>
<name>A0A239CUJ2_9ACTN</name>
<organism evidence="4 5">
    <name type="scientific">Actinacidiphila glaucinigra</name>
    <dbReference type="NCBI Taxonomy" id="235986"/>
    <lineage>
        <taxon>Bacteria</taxon>
        <taxon>Bacillati</taxon>
        <taxon>Actinomycetota</taxon>
        <taxon>Actinomycetes</taxon>
        <taxon>Kitasatosporales</taxon>
        <taxon>Streptomycetaceae</taxon>
        <taxon>Actinacidiphila</taxon>
    </lineage>
</organism>
<dbReference type="InterPro" id="IPR035965">
    <property type="entry name" value="PAS-like_dom_sf"/>
</dbReference>
<dbReference type="InterPro" id="IPR013655">
    <property type="entry name" value="PAS_fold_3"/>
</dbReference>
<dbReference type="InterPro" id="IPR029016">
    <property type="entry name" value="GAF-like_dom_sf"/>
</dbReference>